<protein>
    <submittedName>
        <fullName evidence="1">Uncharacterized protein</fullName>
    </submittedName>
</protein>
<sequence>MLKQMKTRDTGLLGIMQTAAFSTGFKEAQAGKPIRYDAYDHDANGQWNYERGRLLGLIFNGPLKVGRAINRGAAVELARAFHFKIIL</sequence>
<dbReference type="EMBL" id="LR796242">
    <property type="protein sequence ID" value="CAB4130744.1"/>
    <property type="molecule type" value="Genomic_DNA"/>
</dbReference>
<proteinExistence type="predicted"/>
<gene>
    <name evidence="1" type="ORF">UFOVP120_28</name>
</gene>
<organism evidence="1">
    <name type="scientific">uncultured Caudovirales phage</name>
    <dbReference type="NCBI Taxonomy" id="2100421"/>
    <lineage>
        <taxon>Viruses</taxon>
        <taxon>Duplodnaviria</taxon>
        <taxon>Heunggongvirae</taxon>
        <taxon>Uroviricota</taxon>
        <taxon>Caudoviricetes</taxon>
        <taxon>Peduoviridae</taxon>
        <taxon>Maltschvirus</taxon>
        <taxon>Maltschvirus maltsch</taxon>
    </lineage>
</organism>
<reference evidence="1" key="1">
    <citation type="submission" date="2020-04" db="EMBL/GenBank/DDBJ databases">
        <authorList>
            <person name="Chiriac C."/>
            <person name="Salcher M."/>
            <person name="Ghai R."/>
            <person name="Kavagutti S V."/>
        </authorList>
    </citation>
    <scope>NUCLEOTIDE SEQUENCE</scope>
</reference>
<evidence type="ECO:0000313" key="1">
    <source>
        <dbReference type="EMBL" id="CAB4130744.1"/>
    </source>
</evidence>
<name>A0A6J5L899_9CAUD</name>
<accession>A0A6J5L899</accession>